<evidence type="ECO:0000313" key="4">
    <source>
        <dbReference type="Proteomes" id="UP001231189"/>
    </source>
</evidence>
<feature type="compositionally biased region" description="Basic residues" evidence="1">
    <location>
        <begin position="293"/>
        <end position="305"/>
    </location>
</feature>
<dbReference type="Pfam" id="PF12776">
    <property type="entry name" value="Myb_DNA-bind_3"/>
    <property type="match status" value="1"/>
</dbReference>
<evidence type="ECO:0000313" key="3">
    <source>
        <dbReference type="EMBL" id="KAK1661185.1"/>
    </source>
</evidence>
<comment type="caution">
    <text evidence="3">The sequence shown here is derived from an EMBL/GenBank/DDBJ whole genome shotgun (WGS) entry which is preliminary data.</text>
</comment>
<keyword evidence="4" id="KW-1185">Reference proteome</keyword>
<gene>
    <name evidence="3" type="ORF">QYE76_049344</name>
</gene>
<feature type="domain" description="Myb/SANT-like" evidence="2">
    <location>
        <begin position="78"/>
        <end position="172"/>
    </location>
</feature>
<evidence type="ECO:0000259" key="2">
    <source>
        <dbReference type="Pfam" id="PF12776"/>
    </source>
</evidence>
<accession>A0AAD8SP01</accession>
<dbReference type="AlphaFoldDB" id="A0AAD8SP01"/>
<protein>
    <recommendedName>
        <fullName evidence="2">Myb/SANT-like domain-containing protein</fullName>
    </recommendedName>
</protein>
<dbReference type="PANTHER" id="PTHR46934:SF8">
    <property type="entry name" value="OS06G0481800 PROTEIN"/>
    <property type="match status" value="1"/>
</dbReference>
<feature type="region of interest" description="Disordered" evidence="1">
    <location>
        <begin position="209"/>
        <end position="232"/>
    </location>
</feature>
<dbReference type="PANTHER" id="PTHR46934">
    <property type="entry name" value="MYB_DNA-BIND_3 DOMAIN-CONTAINING PROTEIN-RELATED"/>
    <property type="match status" value="1"/>
</dbReference>
<feature type="region of interest" description="Disordered" evidence="1">
    <location>
        <begin position="271"/>
        <end position="309"/>
    </location>
</feature>
<feature type="compositionally biased region" description="Polar residues" evidence="1">
    <location>
        <begin position="271"/>
        <end position="285"/>
    </location>
</feature>
<name>A0AAD8SP01_LOLMU</name>
<dbReference type="Proteomes" id="UP001231189">
    <property type="component" value="Unassembled WGS sequence"/>
</dbReference>
<proteinExistence type="predicted"/>
<organism evidence="3 4">
    <name type="scientific">Lolium multiflorum</name>
    <name type="common">Italian ryegrass</name>
    <name type="synonym">Lolium perenne subsp. multiflorum</name>
    <dbReference type="NCBI Taxonomy" id="4521"/>
    <lineage>
        <taxon>Eukaryota</taxon>
        <taxon>Viridiplantae</taxon>
        <taxon>Streptophyta</taxon>
        <taxon>Embryophyta</taxon>
        <taxon>Tracheophyta</taxon>
        <taxon>Spermatophyta</taxon>
        <taxon>Magnoliopsida</taxon>
        <taxon>Liliopsida</taxon>
        <taxon>Poales</taxon>
        <taxon>Poaceae</taxon>
        <taxon>BOP clade</taxon>
        <taxon>Pooideae</taxon>
        <taxon>Poodae</taxon>
        <taxon>Poeae</taxon>
        <taxon>Poeae Chloroplast Group 2 (Poeae type)</taxon>
        <taxon>Loliodinae</taxon>
        <taxon>Loliinae</taxon>
        <taxon>Lolium</taxon>
    </lineage>
</organism>
<dbReference type="InterPro" id="IPR024752">
    <property type="entry name" value="Myb/SANT-like_dom"/>
</dbReference>
<evidence type="ECO:0000256" key="1">
    <source>
        <dbReference type="SAM" id="MobiDB-lite"/>
    </source>
</evidence>
<sequence>MSRPWRAESCDLEDKQLWRHERGGETLDLGYASRLAGENPRRLCVILPPEERGRARSEASRVGLDGLGCSAGAKPRAQWNVLLEKSLVEILHEHDTPYHRGQNGWSGESWSAMVDMFHRRNPHVRFDKSQVHDKEKELKRDYRMLKDALGQSGVGWNESEFMLDAEPHLWDNLAISFGPRILKFKKKPFPLYETLANLYHKHTAEGNFNFTSTADQKPHMDIETDSDDDDENRDADFEILEQPHVEHVQDNQVNQRQVGLEAGLEHVVGTQTQASVTNVEVNQRNGAGPSTNKPRKRKSSPKMKPKSTGDALVGVIDRFVNIKEKEVNNEAAQQFTISKCIAALRTLEGFDPAEKPKAYVVFKSVDNREIFLSSVEDNDGSALAWLHKEMAMLP</sequence>
<dbReference type="EMBL" id="JAUUTY010000003">
    <property type="protein sequence ID" value="KAK1661185.1"/>
    <property type="molecule type" value="Genomic_DNA"/>
</dbReference>
<reference evidence="3" key="1">
    <citation type="submission" date="2023-07" db="EMBL/GenBank/DDBJ databases">
        <title>A chromosome-level genome assembly of Lolium multiflorum.</title>
        <authorList>
            <person name="Chen Y."/>
            <person name="Copetti D."/>
            <person name="Kolliker R."/>
            <person name="Studer B."/>
        </authorList>
    </citation>
    <scope>NUCLEOTIDE SEQUENCE</scope>
    <source>
        <strain evidence="3">02402/16</strain>
        <tissue evidence="3">Leaf</tissue>
    </source>
</reference>
<feature type="compositionally biased region" description="Acidic residues" evidence="1">
    <location>
        <begin position="223"/>
        <end position="232"/>
    </location>
</feature>